<name>A0A0F9IMJ7_9ZZZZ</name>
<gene>
    <name evidence="2" type="ORF">LCGC14_1858720</name>
</gene>
<proteinExistence type="predicted"/>
<accession>A0A0F9IMJ7</accession>
<feature type="non-terminal residue" evidence="2">
    <location>
        <position position="162"/>
    </location>
</feature>
<dbReference type="AlphaFoldDB" id="A0A0F9IMJ7"/>
<feature type="coiled-coil region" evidence="1">
    <location>
        <begin position="5"/>
        <end position="53"/>
    </location>
</feature>
<reference evidence="2" key="1">
    <citation type="journal article" date="2015" name="Nature">
        <title>Complex archaea that bridge the gap between prokaryotes and eukaryotes.</title>
        <authorList>
            <person name="Spang A."/>
            <person name="Saw J.H."/>
            <person name="Jorgensen S.L."/>
            <person name="Zaremba-Niedzwiedzka K."/>
            <person name="Martijn J."/>
            <person name="Lind A.E."/>
            <person name="van Eijk R."/>
            <person name="Schleper C."/>
            <person name="Guy L."/>
            <person name="Ettema T.J."/>
        </authorList>
    </citation>
    <scope>NUCLEOTIDE SEQUENCE</scope>
</reference>
<dbReference type="EMBL" id="LAZR01018783">
    <property type="protein sequence ID" value="KKL95025.1"/>
    <property type="molecule type" value="Genomic_DNA"/>
</dbReference>
<evidence type="ECO:0000256" key="1">
    <source>
        <dbReference type="SAM" id="Coils"/>
    </source>
</evidence>
<keyword evidence="1" id="KW-0175">Coiled coil</keyword>
<organism evidence="2">
    <name type="scientific">marine sediment metagenome</name>
    <dbReference type="NCBI Taxonomy" id="412755"/>
    <lineage>
        <taxon>unclassified sequences</taxon>
        <taxon>metagenomes</taxon>
        <taxon>ecological metagenomes</taxon>
    </lineage>
</organism>
<evidence type="ECO:0000313" key="2">
    <source>
        <dbReference type="EMBL" id="KKL95025.1"/>
    </source>
</evidence>
<comment type="caution">
    <text evidence="2">The sequence shown here is derived from an EMBL/GenBank/DDBJ whole genome shotgun (WGS) entry which is preliminary data.</text>
</comment>
<protein>
    <submittedName>
        <fullName evidence="2">Uncharacterized protein</fullName>
    </submittedName>
</protein>
<sequence>MASNRKGLSQKNQELVTQLQTLRDEATLTTQQKDELEVQIEELSTQFMGKEELSKRDAGKAAKDHAKAVEKITSESAKWQGLYVSSTTQRALLDAAIVGEAIAPAQIVAMLGQNTHIVEVLDDTGQGSGKYKPLVKFNDIDDEGNANVVDLSPTDAVRRMKE</sequence>